<dbReference type="Proteomes" id="UP000005408">
    <property type="component" value="Unassembled WGS sequence"/>
</dbReference>
<protein>
    <submittedName>
        <fullName evidence="4">Uncharacterized protein</fullName>
    </submittedName>
</protein>
<keyword evidence="5" id="KW-1185">Reference proteome</keyword>
<keyword evidence="2" id="KW-1133">Transmembrane helix</keyword>
<dbReference type="EnsemblMetazoa" id="G17878.1">
    <property type="protein sequence ID" value="G17878.1:cds"/>
    <property type="gene ID" value="G17878"/>
</dbReference>
<dbReference type="InterPro" id="IPR042635">
    <property type="entry name" value="MEGF10/SREC1/2-like"/>
</dbReference>
<evidence type="ECO:0000256" key="3">
    <source>
        <dbReference type="SAM" id="SignalP"/>
    </source>
</evidence>
<feature type="transmembrane region" description="Helical" evidence="2">
    <location>
        <begin position="98"/>
        <end position="121"/>
    </location>
</feature>
<organism evidence="4 5">
    <name type="scientific">Magallana gigas</name>
    <name type="common">Pacific oyster</name>
    <name type="synonym">Crassostrea gigas</name>
    <dbReference type="NCBI Taxonomy" id="29159"/>
    <lineage>
        <taxon>Eukaryota</taxon>
        <taxon>Metazoa</taxon>
        <taxon>Spiralia</taxon>
        <taxon>Lophotrochozoa</taxon>
        <taxon>Mollusca</taxon>
        <taxon>Bivalvia</taxon>
        <taxon>Autobranchia</taxon>
        <taxon>Pteriomorphia</taxon>
        <taxon>Ostreida</taxon>
        <taxon>Ostreoidea</taxon>
        <taxon>Ostreidae</taxon>
        <taxon>Magallana</taxon>
    </lineage>
</organism>
<evidence type="ECO:0000313" key="4">
    <source>
        <dbReference type="EnsemblMetazoa" id="G17878.1:cds"/>
    </source>
</evidence>
<keyword evidence="2" id="KW-0812">Transmembrane</keyword>
<dbReference type="AlphaFoldDB" id="A0A8W8J8Z2"/>
<reference evidence="4" key="1">
    <citation type="submission" date="2022-08" db="UniProtKB">
        <authorList>
            <consortium name="EnsemblMetazoa"/>
        </authorList>
    </citation>
    <scope>IDENTIFICATION</scope>
    <source>
        <strain evidence="4">05x7-T-G4-1.051#20</strain>
    </source>
</reference>
<evidence type="ECO:0000256" key="1">
    <source>
        <dbReference type="ARBA" id="ARBA00022536"/>
    </source>
</evidence>
<evidence type="ECO:0000313" key="5">
    <source>
        <dbReference type="Proteomes" id="UP000005408"/>
    </source>
</evidence>
<accession>A0A8W8J8Z2</accession>
<proteinExistence type="predicted"/>
<keyword evidence="3" id="KW-0732">Signal</keyword>
<sequence>MFNQLTSICVLFYLNAEVFCSSPAKQCPSDTYYDPKIHNCTDCPSGYYGSNCSNSCRYPSYGVECQEKCQCAKKACDHVFGCSSYELNGHHNDNGLQLIVGLTVGIGVVLVIAAFLVINIANRRFYTRHIRENAHYIGSVVTEHSITTDMYKPPESKIIRLFSLSIATQCIYDKYYNTKINKCTDCLPGYYGQNCRTSCRYPNYGVNCQEGCNCSKIACNHIIGCFDNAFDGHDNNNGHLLIIGLSVGIGVALIIVAFFIITARNRRFCTRQIRENAHYIGSVVTEHSMTTNLYNPSEPCTRHCSESEATDSGVYMLAGTLRYEHINLE</sequence>
<feature type="signal peptide" evidence="3">
    <location>
        <begin position="1"/>
        <end position="20"/>
    </location>
</feature>
<dbReference type="Gene3D" id="2.170.300.10">
    <property type="entry name" value="Tie2 ligand-binding domain superfamily"/>
    <property type="match status" value="2"/>
</dbReference>
<name>A0A8W8J8Z2_MAGGI</name>
<dbReference type="GO" id="GO:0005044">
    <property type="term" value="F:scavenger receptor activity"/>
    <property type="evidence" value="ECO:0007669"/>
    <property type="project" value="InterPro"/>
</dbReference>
<feature type="chain" id="PRO_5036486472" evidence="3">
    <location>
        <begin position="21"/>
        <end position="329"/>
    </location>
</feature>
<dbReference type="PANTHER" id="PTHR24043">
    <property type="entry name" value="SCAVENGER RECEPTOR CLASS F"/>
    <property type="match status" value="1"/>
</dbReference>
<keyword evidence="2" id="KW-0472">Membrane</keyword>
<keyword evidence="1" id="KW-0245">EGF-like domain</keyword>
<feature type="transmembrane region" description="Helical" evidence="2">
    <location>
        <begin position="240"/>
        <end position="261"/>
    </location>
</feature>
<evidence type="ECO:0000256" key="2">
    <source>
        <dbReference type="SAM" id="Phobius"/>
    </source>
</evidence>